<evidence type="ECO:0000313" key="2">
    <source>
        <dbReference type="Proteomes" id="UP000234681"/>
    </source>
</evidence>
<gene>
    <name evidence="1" type="ORF">rCG_31171</name>
</gene>
<dbReference type="Proteomes" id="UP000234681">
    <property type="component" value="Chromosome 5"/>
</dbReference>
<accession>A6ITN3</accession>
<dbReference type="AlphaFoldDB" id="A6ITN3"/>
<sequence length="59" mass="6388">MGSGGLNSSCQVCVSINHFARQSLCPLSHLPSHLSRALALMVIKPVVVVKWLEVLFSLL</sequence>
<protein>
    <submittedName>
        <fullName evidence="1">RCG31171</fullName>
    </submittedName>
</protein>
<name>A6ITN3_RAT</name>
<reference evidence="2" key="1">
    <citation type="submission" date="2005-09" db="EMBL/GenBank/DDBJ databases">
        <authorList>
            <person name="Mural R.J."/>
            <person name="Li P.W."/>
            <person name="Adams M.D."/>
            <person name="Amanatides P.G."/>
            <person name="Baden-Tillson H."/>
            <person name="Barnstead M."/>
            <person name="Chin S.H."/>
            <person name="Dew I."/>
            <person name="Evans C.A."/>
            <person name="Ferriera S."/>
            <person name="Flanigan M."/>
            <person name="Fosler C."/>
            <person name="Glodek A."/>
            <person name="Gu Z."/>
            <person name="Holt R.A."/>
            <person name="Jennings D."/>
            <person name="Kraft C.L."/>
            <person name="Lu F."/>
            <person name="Nguyen T."/>
            <person name="Nusskern D.R."/>
            <person name="Pfannkoch C.M."/>
            <person name="Sitter C."/>
            <person name="Sutton G.G."/>
            <person name="Venter J.C."/>
            <person name="Wang Z."/>
            <person name="Woodage T."/>
            <person name="Zheng X.H."/>
            <person name="Zhong F."/>
        </authorList>
    </citation>
    <scope>NUCLEOTIDE SEQUENCE [LARGE SCALE GENOMIC DNA]</scope>
    <source>
        <strain>BN</strain>
        <strain evidence="2">Sprague-Dawley</strain>
    </source>
</reference>
<organism evidence="1 2">
    <name type="scientific">Rattus norvegicus</name>
    <name type="common">Rat</name>
    <dbReference type="NCBI Taxonomy" id="10116"/>
    <lineage>
        <taxon>Eukaryota</taxon>
        <taxon>Metazoa</taxon>
        <taxon>Chordata</taxon>
        <taxon>Craniata</taxon>
        <taxon>Vertebrata</taxon>
        <taxon>Euteleostomi</taxon>
        <taxon>Mammalia</taxon>
        <taxon>Eutheria</taxon>
        <taxon>Euarchontoglires</taxon>
        <taxon>Glires</taxon>
        <taxon>Rodentia</taxon>
        <taxon>Myomorpha</taxon>
        <taxon>Muroidea</taxon>
        <taxon>Muridae</taxon>
        <taxon>Murinae</taxon>
        <taxon>Rattus</taxon>
    </lineage>
</organism>
<dbReference type="EMBL" id="CH473968">
    <property type="protein sequence ID" value="EDL80934.1"/>
    <property type="molecule type" value="Genomic_DNA"/>
</dbReference>
<evidence type="ECO:0000313" key="1">
    <source>
        <dbReference type="EMBL" id="EDL80934.1"/>
    </source>
</evidence>
<proteinExistence type="predicted"/>